<evidence type="ECO:0000256" key="3">
    <source>
        <dbReference type="ARBA" id="ARBA00022771"/>
    </source>
</evidence>
<dbReference type="GO" id="GO:0008270">
    <property type="term" value="F:zinc ion binding"/>
    <property type="evidence" value="ECO:0007669"/>
    <property type="project" value="UniProtKB-KW"/>
</dbReference>
<evidence type="ECO:0000256" key="5">
    <source>
        <dbReference type="PROSITE-ProRule" id="PRU00042"/>
    </source>
</evidence>
<dbReference type="GO" id="GO:0005634">
    <property type="term" value="C:nucleus"/>
    <property type="evidence" value="ECO:0007669"/>
    <property type="project" value="TreeGrafter"/>
</dbReference>
<evidence type="ECO:0000313" key="9">
    <source>
        <dbReference type="Proteomes" id="UP000684084"/>
    </source>
</evidence>
<name>A0A916E7J2_9GLOM</name>
<feature type="compositionally biased region" description="Polar residues" evidence="6">
    <location>
        <begin position="351"/>
        <end position="368"/>
    </location>
</feature>
<dbReference type="PANTHER" id="PTHR23057:SF0">
    <property type="entry name" value="JUXTAPOSED WITH ANOTHER ZINC FINGER PROTEIN 1"/>
    <property type="match status" value="1"/>
</dbReference>
<feature type="region of interest" description="Disordered" evidence="6">
    <location>
        <begin position="489"/>
        <end position="550"/>
    </location>
</feature>
<organism evidence="8 9">
    <name type="scientific">Rhizophagus irregularis</name>
    <dbReference type="NCBI Taxonomy" id="588596"/>
    <lineage>
        <taxon>Eukaryota</taxon>
        <taxon>Fungi</taxon>
        <taxon>Fungi incertae sedis</taxon>
        <taxon>Mucoromycota</taxon>
        <taxon>Glomeromycotina</taxon>
        <taxon>Glomeromycetes</taxon>
        <taxon>Glomerales</taxon>
        <taxon>Glomeraceae</taxon>
        <taxon>Rhizophagus</taxon>
    </lineage>
</organism>
<feature type="region of interest" description="Disordered" evidence="6">
    <location>
        <begin position="330"/>
        <end position="474"/>
    </location>
</feature>
<feature type="region of interest" description="Disordered" evidence="6">
    <location>
        <begin position="618"/>
        <end position="649"/>
    </location>
</feature>
<feature type="compositionally biased region" description="Low complexity" evidence="6">
    <location>
        <begin position="8"/>
        <end position="45"/>
    </location>
</feature>
<feature type="domain" description="C2H2-type" evidence="7">
    <location>
        <begin position="672"/>
        <end position="702"/>
    </location>
</feature>
<dbReference type="OrthoDB" id="3269380at2759"/>
<dbReference type="PROSITE" id="PS00028">
    <property type="entry name" value="ZINC_FINGER_C2H2_1"/>
    <property type="match status" value="1"/>
</dbReference>
<feature type="compositionally biased region" description="Low complexity" evidence="6">
    <location>
        <begin position="369"/>
        <end position="381"/>
    </location>
</feature>
<dbReference type="PANTHER" id="PTHR23057">
    <property type="entry name" value="JUXTAPOSED WITH ANOTHER ZINC FINGER PROTEIN 1"/>
    <property type="match status" value="1"/>
</dbReference>
<feature type="compositionally biased region" description="Low complexity" evidence="6">
    <location>
        <begin position="489"/>
        <end position="510"/>
    </location>
</feature>
<feature type="region of interest" description="Disordered" evidence="6">
    <location>
        <begin position="1"/>
        <end position="45"/>
    </location>
</feature>
<dbReference type="AlphaFoldDB" id="A0A916E7J2"/>
<proteinExistence type="predicted"/>
<keyword evidence="2" id="KW-0677">Repeat</keyword>
<protein>
    <recommendedName>
        <fullName evidence="7">C2H2-type domain-containing protein</fullName>
    </recommendedName>
</protein>
<evidence type="ECO:0000313" key="8">
    <source>
        <dbReference type="EMBL" id="CAB5365978.1"/>
    </source>
</evidence>
<evidence type="ECO:0000259" key="7">
    <source>
        <dbReference type="PROSITE" id="PS50157"/>
    </source>
</evidence>
<accession>A0A916E7J2</accession>
<feature type="compositionally biased region" description="Polar residues" evidence="6">
    <location>
        <begin position="511"/>
        <end position="534"/>
    </location>
</feature>
<evidence type="ECO:0000256" key="2">
    <source>
        <dbReference type="ARBA" id="ARBA00022737"/>
    </source>
</evidence>
<dbReference type="InterPro" id="IPR013087">
    <property type="entry name" value="Znf_C2H2_type"/>
</dbReference>
<sequence>MPHATECSTNLINSSSLSSPIQIPNSGSTGYGRSSSSSSSYNTSTANTLDDLSDYINNPADNMNVSFDQSYQASSDEGSTYTPTITSDSVARNLQPSYPRDYNCCGTDHLNLHDLLQHVDNSHPGLIVDIANNIIPFEHNSVYSQDRWDLMSPISVPNVSTSLTTLPLNSLLHEQKSINFNTSTSTPLYSLISYPNNKQKGNVNNNGLGHLNGYNQNGIGQFDRYDQINGQNQDSFACDNWMNIYQLIYNSNPTNPLRDPNFSSTLFGDQTLSSNPSSISTSLDDDNSLFDIPSKALQLNQDPFSPLLSLSSYPQTPNDYVDSSACLQSVVSSPTSSDNNSVVVSPVTNDQRTTISNSPNINTSIQDNTSQRRSTSTLSLQNTSYGSINTSNSGQGPISSNNDANSSQQKTSYGSVNNNNSRQRPISSPSNDAHVTTQQRRPSSINLSAASHSPTSKLITSVSPTMSNHRHSYGSLPGFLQTSIASNIDSNSASQPRRSSTSTITSSQSTEQYRSINLSNLGQGNISSSGSNVRPVSHIRRSSTSNLTPARPTAQAYSAYMPSVTTTQYSVDGYQIVGHVSPGETSSGAFSAKYHPIQPKAGVAMSDVYTDPALDIKGSKKRTVSTSSVDKSAKRRVTKSSDEPISESSVNVLPTDLTSEVENGSEGDIYPYKCAIPGCPKAYKNANGLKYHNEHGHASQSGNGAREKPWACHLGGCLKTYSSKGGLIYHFCWTGLSAQKKKNIYIYL</sequence>
<evidence type="ECO:0000256" key="1">
    <source>
        <dbReference type="ARBA" id="ARBA00022723"/>
    </source>
</evidence>
<comment type="caution">
    <text evidence="8">The sequence shown here is derived from an EMBL/GenBank/DDBJ whole genome shotgun (WGS) entry which is preliminary data.</text>
</comment>
<dbReference type="PROSITE" id="PS50157">
    <property type="entry name" value="ZINC_FINGER_C2H2_2"/>
    <property type="match status" value="1"/>
</dbReference>
<feature type="compositionally biased region" description="Low complexity" evidence="6">
    <location>
        <begin position="330"/>
        <end position="350"/>
    </location>
</feature>
<dbReference type="VEuPathDB" id="FungiDB:RhiirFUN_019555"/>
<keyword evidence="4" id="KW-0862">Zinc</keyword>
<evidence type="ECO:0000256" key="6">
    <source>
        <dbReference type="SAM" id="MobiDB-lite"/>
    </source>
</evidence>
<keyword evidence="1" id="KW-0479">Metal-binding</keyword>
<gene>
    <name evidence="8" type="ORF">CHRIB12_LOCUS10637</name>
</gene>
<dbReference type="EMBL" id="CAGKOT010000022">
    <property type="protein sequence ID" value="CAB5365978.1"/>
    <property type="molecule type" value="Genomic_DNA"/>
</dbReference>
<reference evidence="8" key="1">
    <citation type="submission" date="2020-05" db="EMBL/GenBank/DDBJ databases">
        <authorList>
            <person name="Rincon C."/>
            <person name="Sanders R I."/>
            <person name="Robbins C."/>
            <person name="Chaturvedi A."/>
        </authorList>
    </citation>
    <scope>NUCLEOTIDE SEQUENCE</scope>
    <source>
        <strain evidence="8">CHB12</strain>
    </source>
</reference>
<keyword evidence="3 5" id="KW-0863">Zinc-finger</keyword>
<dbReference type="Proteomes" id="UP000684084">
    <property type="component" value="Unassembled WGS sequence"/>
</dbReference>
<evidence type="ECO:0000256" key="4">
    <source>
        <dbReference type="ARBA" id="ARBA00022833"/>
    </source>
</evidence>
<feature type="compositionally biased region" description="Polar residues" evidence="6">
    <location>
        <begin position="382"/>
        <end position="467"/>
    </location>
</feature>
<dbReference type="InterPro" id="IPR051580">
    <property type="entry name" value="ZnF-Chromatin_assoc"/>
</dbReference>